<evidence type="ECO:0000256" key="1">
    <source>
        <dbReference type="ARBA" id="ARBA00006817"/>
    </source>
</evidence>
<dbReference type="Gene3D" id="3.30.530.20">
    <property type="match status" value="1"/>
</dbReference>
<evidence type="ECO:0000313" key="4">
    <source>
        <dbReference type="Proteomes" id="UP000032049"/>
    </source>
</evidence>
<dbReference type="RefSeq" id="WP_041882580.1">
    <property type="nucleotide sequence ID" value="NZ_CP157278.1"/>
</dbReference>
<dbReference type="Pfam" id="PF08327">
    <property type="entry name" value="AHSA1"/>
    <property type="match status" value="1"/>
</dbReference>
<comment type="similarity">
    <text evidence="1">Belongs to the AHA1 family.</text>
</comment>
<dbReference type="SUPFAM" id="SSF55961">
    <property type="entry name" value="Bet v1-like"/>
    <property type="match status" value="1"/>
</dbReference>
<name>A0A0D0GQM5_9SPHI</name>
<feature type="domain" description="Activator of Hsp90 ATPase homologue 1/2-like C-terminal" evidence="2">
    <location>
        <begin position="13"/>
        <end position="140"/>
    </location>
</feature>
<dbReference type="CDD" id="cd07814">
    <property type="entry name" value="SRPBCC_CalC_Aha1-like"/>
    <property type="match status" value="1"/>
</dbReference>
<dbReference type="AlphaFoldDB" id="A0A0D0GQM5"/>
<dbReference type="Proteomes" id="UP000032049">
    <property type="component" value="Unassembled WGS sequence"/>
</dbReference>
<accession>A0A0D0GQM5</accession>
<dbReference type="EMBL" id="JXRA01000054">
    <property type="protein sequence ID" value="KIO76826.1"/>
    <property type="molecule type" value="Genomic_DNA"/>
</dbReference>
<gene>
    <name evidence="3" type="ORF">TH53_12985</name>
</gene>
<dbReference type="InterPro" id="IPR023393">
    <property type="entry name" value="START-like_dom_sf"/>
</dbReference>
<reference evidence="3 4" key="1">
    <citation type="submission" date="2015-01" db="EMBL/GenBank/DDBJ databases">
        <title>Draft genome sequence of Pedobacter sp. NL19 isolated from sludge of an effluent treatment pond in an abandoned uranium mine.</title>
        <authorList>
            <person name="Santos T."/>
            <person name="Caetano T."/>
            <person name="Covas C."/>
            <person name="Cruz A."/>
            <person name="Mendo S."/>
        </authorList>
    </citation>
    <scope>NUCLEOTIDE SEQUENCE [LARGE SCALE GENOMIC DNA]</scope>
    <source>
        <strain evidence="3 4">NL19</strain>
    </source>
</reference>
<organism evidence="3 4">
    <name type="scientific">Pedobacter lusitanus</name>
    <dbReference type="NCBI Taxonomy" id="1503925"/>
    <lineage>
        <taxon>Bacteria</taxon>
        <taxon>Pseudomonadati</taxon>
        <taxon>Bacteroidota</taxon>
        <taxon>Sphingobacteriia</taxon>
        <taxon>Sphingobacteriales</taxon>
        <taxon>Sphingobacteriaceae</taxon>
        <taxon>Pedobacter</taxon>
    </lineage>
</organism>
<sequence length="143" mass="16907">MKNQPFVIERTYNAPVEKVWKAITDKNEMKQWYFDLSEFNPEKGFEFSFDAGDKGIMYRHLCKITEVIPNKKLSYTWRYRDYQGDSHVTFELFAEGDQTRLKLTHEGLETFPQNNPSFAKENFSAGWTQIIGKNLKEYVEKTA</sequence>
<protein>
    <submittedName>
        <fullName evidence="3">ATPase</fullName>
    </submittedName>
</protein>
<evidence type="ECO:0000259" key="2">
    <source>
        <dbReference type="Pfam" id="PF08327"/>
    </source>
</evidence>
<comment type="caution">
    <text evidence="3">The sequence shown here is derived from an EMBL/GenBank/DDBJ whole genome shotgun (WGS) entry which is preliminary data.</text>
</comment>
<dbReference type="STRING" id="1503925.TH53_12985"/>
<dbReference type="OrthoDB" id="2355173at2"/>
<evidence type="ECO:0000313" key="3">
    <source>
        <dbReference type="EMBL" id="KIO76826.1"/>
    </source>
</evidence>
<proteinExistence type="inferred from homology"/>
<keyword evidence="4" id="KW-1185">Reference proteome</keyword>
<dbReference type="InterPro" id="IPR013538">
    <property type="entry name" value="ASHA1/2-like_C"/>
</dbReference>